<gene>
    <name evidence="3" type="ORF">VTL71DRAFT_4686</name>
</gene>
<organism evidence="3 4">
    <name type="scientific">Oculimacula yallundae</name>
    <dbReference type="NCBI Taxonomy" id="86028"/>
    <lineage>
        <taxon>Eukaryota</taxon>
        <taxon>Fungi</taxon>
        <taxon>Dikarya</taxon>
        <taxon>Ascomycota</taxon>
        <taxon>Pezizomycotina</taxon>
        <taxon>Leotiomycetes</taxon>
        <taxon>Helotiales</taxon>
        <taxon>Ploettnerulaceae</taxon>
        <taxon>Oculimacula</taxon>
    </lineage>
</organism>
<proteinExistence type="predicted"/>
<dbReference type="EMBL" id="JAZHXI010000014">
    <property type="protein sequence ID" value="KAL2064192.1"/>
    <property type="molecule type" value="Genomic_DNA"/>
</dbReference>
<name>A0ABR4C2Q5_9HELO</name>
<reference evidence="3 4" key="1">
    <citation type="journal article" date="2024" name="Commun. Biol.">
        <title>Comparative genomic analysis of thermophilic fungi reveals convergent evolutionary adaptations and gene losses.</title>
        <authorList>
            <person name="Steindorff A.S."/>
            <person name="Aguilar-Pontes M.V."/>
            <person name="Robinson A.J."/>
            <person name="Andreopoulos B."/>
            <person name="LaButti K."/>
            <person name="Kuo A."/>
            <person name="Mondo S."/>
            <person name="Riley R."/>
            <person name="Otillar R."/>
            <person name="Haridas S."/>
            <person name="Lipzen A."/>
            <person name="Grimwood J."/>
            <person name="Schmutz J."/>
            <person name="Clum A."/>
            <person name="Reid I.D."/>
            <person name="Moisan M.C."/>
            <person name="Butler G."/>
            <person name="Nguyen T.T.M."/>
            <person name="Dewar K."/>
            <person name="Conant G."/>
            <person name="Drula E."/>
            <person name="Henrissat B."/>
            <person name="Hansel C."/>
            <person name="Singer S."/>
            <person name="Hutchinson M.I."/>
            <person name="de Vries R.P."/>
            <person name="Natvig D.O."/>
            <person name="Powell A.J."/>
            <person name="Tsang A."/>
            <person name="Grigoriev I.V."/>
        </authorList>
    </citation>
    <scope>NUCLEOTIDE SEQUENCE [LARGE SCALE GENOMIC DNA]</scope>
    <source>
        <strain evidence="3 4">CBS 494.80</strain>
    </source>
</reference>
<dbReference type="InterPro" id="IPR011600">
    <property type="entry name" value="Pept_C14_caspase"/>
</dbReference>
<keyword evidence="4" id="KW-1185">Reference proteome</keyword>
<evidence type="ECO:0000313" key="4">
    <source>
        <dbReference type="Proteomes" id="UP001595075"/>
    </source>
</evidence>
<feature type="compositionally biased region" description="Polar residues" evidence="1">
    <location>
        <begin position="1"/>
        <end position="12"/>
    </location>
</feature>
<feature type="compositionally biased region" description="Polar residues" evidence="1">
    <location>
        <begin position="24"/>
        <end position="34"/>
    </location>
</feature>
<dbReference type="Pfam" id="PF00656">
    <property type="entry name" value="Peptidase_C14"/>
    <property type="match status" value="1"/>
</dbReference>
<feature type="domain" description="Peptidase C14 caspase" evidence="2">
    <location>
        <begin position="77"/>
        <end position="255"/>
    </location>
</feature>
<dbReference type="Proteomes" id="UP001595075">
    <property type="component" value="Unassembled WGS sequence"/>
</dbReference>
<comment type="caution">
    <text evidence="3">The sequence shown here is derived from an EMBL/GenBank/DDBJ whole genome shotgun (WGS) entry which is preliminary data.</text>
</comment>
<dbReference type="Gene3D" id="3.40.50.1460">
    <property type="match status" value="1"/>
</dbReference>
<sequence>MSNSSSDAQGSLPTALLPIEPESSRTNNYQDEAASTDSRLKAIFDGQMGPSTSPAVFYNNAAVLLLSWHEDVDELKTSNEVSALEGVFRDLFHYQTQRSTITQDPRNPAQVQVNLILSKFVSDHGDPDTLLIVYYAGHGKPGESDKGLNLACKQSLNPDVNNKLHEIVWDSAEHIIRATLSDVLVIFDCCHAGQLEKNTRSGYRRRAFEFLAATSAKSTTRKPGPNSFTTALIWALKALSEGENKSFSTQELLTNILNAPNFPVDQSPRLSEREPPCLRRIVLAPWSAEVTTPESIIKVPYDKGDKKNYLSLCFVFNEPITQALVENLARDLRRLMGSADFNASTILWEGMNTSGLPSFEGSAAAFFAHKWLRNTIKRPRPPVQLIQHHI</sequence>
<evidence type="ECO:0000313" key="3">
    <source>
        <dbReference type="EMBL" id="KAL2064192.1"/>
    </source>
</evidence>
<accession>A0ABR4C2Q5</accession>
<protein>
    <recommendedName>
        <fullName evidence="2">Peptidase C14 caspase domain-containing protein</fullName>
    </recommendedName>
</protein>
<feature type="region of interest" description="Disordered" evidence="1">
    <location>
        <begin position="1"/>
        <end position="34"/>
    </location>
</feature>
<evidence type="ECO:0000259" key="2">
    <source>
        <dbReference type="Pfam" id="PF00656"/>
    </source>
</evidence>
<evidence type="ECO:0000256" key="1">
    <source>
        <dbReference type="SAM" id="MobiDB-lite"/>
    </source>
</evidence>